<evidence type="ECO:0000313" key="2">
    <source>
        <dbReference type="EMBL" id="SFA70779.1"/>
    </source>
</evidence>
<organism evidence="2 3">
    <name type="scientific">Cellulomonas marina</name>
    <dbReference type="NCBI Taxonomy" id="988821"/>
    <lineage>
        <taxon>Bacteria</taxon>
        <taxon>Bacillati</taxon>
        <taxon>Actinomycetota</taxon>
        <taxon>Actinomycetes</taxon>
        <taxon>Micrococcales</taxon>
        <taxon>Cellulomonadaceae</taxon>
        <taxon>Cellulomonas</taxon>
    </lineage>
</organism>
<accession>A0A1I0V338</accession>
<feature type="region of interest" description="Disordered" evidence="1">
    <location>
        <begin position="1"/>
        <end position="34"/>
    </location>
</feature>
<evidence type="ECO:0000313" key="3">
    <source>
        <dbReference type="Proteomes" id="UP000199012"/>
    </source>
</evidence>
<dbReference type="AlphaFoldDB" id="A0A1I0V338"/>
<name>A0A1I0V338_9CELL</name>
<sequence length="140" mass="14664">MVFRVPPVRRARGSGRSCDGPDPPRPLPDADADGDGLISLEEAAPYYGPIDVSLTTTGDTSPASGLALERFPVADANGVIDYHRTVTVPKDVSKRLGELHLVLHGADVDGDGTSQTTLMEAVLPVACGEIDRAQGGGHRH</sequence>
<dbReference type="STRING" id="988821.SAMN05421867_101129"/>
<dbReference type="OrthoDB" id="2991218at2"/>
<evidence type="ECO:0000256" key="1">
    <source>
        <dbReference type="SAM" id="MobiDB-lite"/>
    </source>
</evidence>
<dbReference type="Proteomes" id="UP000199012">
    <property type="component" value="Unassembled WGS sequence"/>
</dbReference>
<dbReference type="RefSeq" id="WP_090029827.1">
    <property type="nucleotide sequence ID" value="NZ_BONM01000005.1"/>
</dbReference>
<protein>
    <submittedName>
        <fullName evidence="2">Uncharacterized protein</fullName>
    </submittedName>
</protein>
<keyword evidence="3" id="KW-1185">Reference proteome</keyword>
<proteinExistence type="predicted"/>
<dbReference type="EMBL" id="FOKA01000001">
    <property type="protein sequence ID" value="SFA70779.1"/>
    <property type="molecule type" value="Genomic_DNA"/>
</dbReference>
<reference evidence="2 3" key="1">
    <citation type="submission" date="2016-10" db="EMBL/GenBank/DDBJ databases">
        <authorList>
            <person name="de Groot N.N."/>
        </authorList>
    </citation>
    <scope>NUCLEOTIDE SEQUENCE [LARGE SCALE GENOMIC DNA]</scope>
    <source>
        <strain evidence="2 3">CGMCC 4.6945</strain>
    </source>
</reference>
<gene>
    <name evidence="2" type="ORF">SAMN05421867_101129</name>
</gene>